<dbReference type="RefSeq" id="WP_012795277.1">
    <property type="nucleotide sequence ID" value="NC_013158.1"/>
</dbReference>
<proteinExistence type="predicted"/>
<keyword evidence="3" id="KW-1185">Reference proteome</keyword>
<dbReference type="KEGG" id="hut:Huta_0212"/>
<protein>
    <recommendedName>
        <fullName evidence="4">Archaeal Type IV pilin N-terminal domain-containing protein</fullName>
    </recommendedName>
</protein>
<organism evidence="2 3">
    <name type="scientific">Halorhabdus utahensis (strain DSM 12940 / JCM 11049 / AX-2)</name>
    <dbReference type="NCBI Taxonomy" id="519442"/>
    <lineage>
        <taxon>Archaea</taxon>
        <taxon>Methanobacteriati</taxon>
        <taxon>Methanobacteriota</taxon>
        <taxon>Stenosarchaea group</taxon>
        <taxon>Halobacteria</taxon>
        <taxon>Halobacteriales</taxon>
        <taxon>Haloarculaceae</taxon>
        <taxon>Halorhabdus</taxon>
    </lineage>
</organism>
<dbReference type="eggNOG" id="arCOG02981">
    <property type="taxonomic scope" value="Archaea"/>
</dbReference>
<accession>C7NPV3</accession>
<dbReference type="EMBL" id="CP001687">
    <property type="protein sequence ID" value="ACV10400.1"/>
    <property type="molecule type" value="Genomic_DNA"/>
</dbReference>
<gene>
    <name evidence="2" type="ordered locus">Huta_0212</name>
</gene>
<dbReference type="OrthoDB" id="300879at2157"/>
<evidence type="ECO:0000313" key="2">
    <source>
        <dbReference type="EMBL" id="ACV10400.1"/>
    </source>
</evidence>
<sequence>MRRSNGDFAGDERAIEGLPIRLVIALVVGVAALSLMMNVLGQFDDSFQDETVTVEFSDELVNVGESTNVSVVTSEGEPVEGAYVLVRSGSLTVSNAPVELNTTDGYAELNIKNSNQNNPIDVDFRSDQKRGDIELEVISPSDSDYSTTENTPKLVVYR</sequence>
<name>C7NPV3_HALUD</name>
<feature type="transmembrane region" description="Helical" evidence="1">
    <location>
        <begin position="20"/>
        <end position="40"/>
    </location>
</feature>
<keyword evidence="1" id="KW-0472">Membrane</keyword>
<dbReference type="AlphaFoldDB" id="C7NPV3"/>
<dbReference type="HOGENOM" id="CLU_1745500_0_0_2"/>
<evidence type="ECO:0000256" key="1">
    <source>
        <dbReference type="SAM" id="Phobius"/>
    </source>
</evidence>
<dbReference type="STRING" id="519442.Huta_0212"/>
<dbReference type="GeneID" id="8382474"/>
<keyword evidence="1" id="KW-1133">Transmembrane helix</keyword>
<evidence type="ECO:0008006" key="4">
    <source>
        <dbReference type="Google" id="ProtNLM"/>
    </source>
</evidence>
<dbReference type="Proteomes" id="UP000002071">
    <property type="component" value="Chromosome"/>
</dbReference>
<evidence type="ECO:0000313" key="3">
    <source>
        <dbReference type="Proteomes" id="UP000002071"/>
    </source>
</evidence>
<keyword evidence="1" id="KW-0812">Transmembrane</keyword>
<reference evidence="2 3" key="1">
    <citation type="journal article" date="2009" name="Stand. Genomic Sci.">
        <title>Complete genome sequence of Halorhabdus utahensis type strain (AX-2).</title>
        <authorList>
            <person name="Anderson I."/>
            <person name="Tindall B.J."/>
            <person name="Pomrenke H."/>
            <person name="Goker M."/>
            <person name="Lapidus A."/>
            <person name="Nolan M."/>
            <person name="Copeland A."/>
            <person name="Glavina Del Rio T."/>
            <person name="Chen F."/>
            <person name="Tice H."/>
            <person name="Cheng J.F."/>
            <person name="Lucas S."/>
            <person name="Chertkov O."/>
            <person name="Bruce D."/>
            <person name="Brettin T."/>
            <person name="Detter J.C."/>
            <person name="Han C."/>
            <person name="Goodwin L."/>
            <person name="Land M."/>
            <person name="Hauser L."/>
            <person name="Chang Y.J."/>
            <person name="Jeffries C.D."/>
            <person name="Pitluck S."/>
            <person name="Pati A."/>
            <person name="Mavromatis K."/>
            <person name="Ivanova N."/>
            <person name="Ovchinnikova G."/>
            <person name="Chen A."/>
            <person name="Palaniappan K."/>
            <person name="Chain P."/>
            <person name="Rohde M."/>
            <person name="Bristow J."/>
            <person name="Eisen J.A."/>
            <person name="Markowitz V."/>
            <person name="Hugenholtz P."/>
            <person name="Kyrpides N.C."/>
            <person name="Klenk H.P."/>
        </authorList>
    </citation>
    <scope>NUCLEOTIDE SEQUENCE [LARGE SCALE GENOMIC DNA]</scope>
    <source>
        <strain evidence="3">DSM 12940 / JCM 11049 / AX-2</strain>
    </source>
</reference>